<keyword evidence="9" id="KW-1185">Reference proteome</keyword>
<dbReference type="FunFam" id="3.90.226.10:FF:000009">
    <property type="entry name" value="Carnitinyl-CoA dehydratase"/>
    <property type="match status" value="1"/>
</dbReference>
<dbReference type="PROSITE" id="PS00166">
    <property type="entry name" value="ENOYL_COA_HYDRATASE"/>
    <property type="match status" value="1"/>
</dbReference>
<organism evidence="8 9">
    <name type="scientific">Thermosyntropha lipolytica DSM 11003</name>
    <dbReference type="NCBI Taxonomy" id="1123382"/>
    <lineage>
        <taxon>Bacteria</taxon>
        <taxon>Bacillati</taxon>
        <taxon>Bacillota</taxon>
        <taxon>Clostridia</taxon>
        <taxon>Eubacteriales</taxon>
        <taxon>Syntrophomonadaceae</taxon>
        <taxon>Thermosyntropha</taxon>
    </lineage>
</organism>
<dbReference type="GO" id="GO:0018812">
    <property type="term" value="F:3-hydroxyacyl-CoA dehydratase activity"/>
    <property type="evidence" value="ECO:0007669"/>
    <property type="project" value="UniProtKB-EC"/>
</dbReference>
<evidence type="ECO:0000256" key="2">
    <source>
        <dbReference type="ARBA" id="ARBA00005254"/>
    </source>
</evidence>
<dbReference type="SUPFAM" id="SSF52096">
    <property type="entry name" value="ClpP/crotonase"/>
    <property type="match status" value="1"/>
</dbReference>
<dbReference type="Pfam" id="PF00378">
    <property type="entry name" value="ECH_1"/>
    <property type="match status" value="1"/>
</dbReference>
<evidence type="ECO:0000313" key="9">
    <source>
        <dbReference type="Proteomes" id="UP000242329"/>
    </source>
</evidence>
<dbReference type="FunFam" id="1.10.12.10:FF:000001">
    <property type="entry name" value="Probable enoyl-CoA hydratase, mitochondrial"/>
    <property type="match status" value="1"/>
</dbReference>
<dbReference type="STRING" id="1123382.SAMN02745221_01063"/>
<dbReference type="GO" id="GO:0006635">
    <property type="term" value="P:fatty acid beta-oxidation"/>
    <property type="evidence" value="ECO:0007669"/>
    <property type="project" value="TreeGrafter"/>
</dbReference>
<proteinExistence type="inferred from homology"/>
<gene>
    <name evidence="8" type="ORF">SAMN02745221_01063</name>
</gene>
<comment type="pathway">
    <text evidence="1">Lipid metabolism; butanoate metabolism.</text>
</comment>
<dbReference type="InterPro" id="IPR029045">
    <property type="entry name" value="ClpP/crotonase-like_dom_sf"/>
</dbReference>
<keyword evidence="4" id="KW-0456">Lyase</keyword>
<sequence length="265" mass="29064">MSYREKQYETILVRMEEPGILIMQLNRPKAFNAVNPTVLDEAYEVLSGANDDPEVKVIIITGNENAFAAGADLAAVKDYNAFQARDFLDKVHRTIFAIEDNHKPVIAAVNGLALGGGLEMVLAADIRIVADNATLGLPEINLGIFPGAGGTQRFPRSASICIAKQYIFTGEFFNAQIAEKIGLVNMVVPAAEVMNEAIKFAKKLCKKSPLALREAKNAINMSMNTDIKTGSRLEQLGWSMLFASEDQKEGMYAFLEKRKAEFKGK</sequence>
<comment type="subunit">
    <text evidence="3">Homotetramer.</text>
</comment>
<evidence type="ECO:0000256" key="7">
    <source>
        <dbReference type="RuleBase" id="RU003707"/>
    </source>
</evidence>
<dbReference type="AlphaFoldDB" id="A0A1M5N0C9"/>
<dbReference type="OrthoDB" id="9775794at2"/>
<dbReference type="Gene3D" id="1.10.12.10">
    <property type="entry name" value="Lyase 2-enoyl-coa Hydratase, Chain A, domain 2"/>
    <property type="match status" value="1"/>
</dbReference>
<dbReference type="EMBL" id="FQWY01000014">
    <property type="protein sequence ID" value="SHG82998.1"/>
    <property type="molecule type" value="Genomic_DNA"/>
</dbReference>
<evidence type="ECO:0000256" key="6">
    <source>
        <dbReference type="ARBA" id="ARBA00067035"/>
    </source>
</evidence>
<dbReference type="EC" id="4.2.1.150" evidence="6"/>
<name>A0A1M5N0C9_9FIRM</name>
<dbReference type="CDD" id="cd06558">
    <property type="entry name" value="crotonase-like"/>
    <property type="match status" value="1"/>
</dbReference>
<evidence type="ECO:0000256" key="4">
    <source>
        <dbReference type="ARBA" id="ARBA00023239"/>
    </source>
</evidence>
<evidence type="ECO:0000256" key="5">
    <source>
        <dbReference type="ARBA" id="ARBA00050624"/>
    </source>
</evidence>
<dbReference type="Gene3D" id="3.90.226.10">
    <property type="entry name" value="2-enoyl-CoA Hydratase, Chain A, domain 1"/>
    <property type="match status" value="1"/>
</dbReference>
<dbReference type="InterPro" id="IPR014748">
    <property type="entry name" value="Enoyl-CoA_hydra_C"/>
</dbReference>
<dbReference type="Proteomes" id="UP000242329">
    <property type="component" value="Unassembled WGS sequence"/>
</dbReference>
<protein>
    <recommendedName>
        <fullName evidence="6">short-chain-enoyl-CoA hydratase</fullName>
        <ecNumber evidence="6">4.2.1.150</ecNumber>
    </recommendedName>
</protein>
<dbReference type="PANTHER" id="PTHR11941:SF54">
    <property type="entry name" value="ENOYL-COA HYDRATASE, MITOCHONDRIAL"/>
    <property type="match status" value="1"/>
</dbReference>
<dbReference type="RefSeq" id="WP_073091085.1">
    <property type="nucleotide sequence ID" value="NZ_FQWY01000014.1"/>
</dbReference>
<dbReference type="PANTHER" id="PTHR11941">
    <property type="entry name" value="ENOYL-COA HYDRATASE-RELATED"/>
    <property type="match status" value="1"/>
</dbReference>
<dbReference type="InterPro" id="IPR018376">
    <property type="entry name" value="Enoyl-CoA_hyd/isom_CS"/>
</dbReference>
<accession>A0A1M5N0C9</accession>
<comment type="similarity">
    <text evidence="2 7">Belongs to the enoyl-CoA hydratase/isomerase family.</text>
</comment>
<comment type="catalytic activity">
    <reaction evidence="5">
        <text>a short-chain (3S)-3-hydroxyacyl-CoA = a short-chain (2E)-enoyl-CoA + H2O</text>
        <dbReference type="Rhea" id="RHEA:52664"/>
        <dbReference type="ChEBI" id="CHEBI:15377"/>
        <dbReference type="ChEBI" id="CHEBI:87488"/>
        <dbReference type="ChEBI" id="CHEBI:136760"/>
        <dbReference type="EC" id="4.2.1.150"/>
    </reaction>
</comment>
<evidence type="ECO:0000256" key="1">
    <source>
        <dbReference type="ARBA" id="ARBA00005086"/>
    </source>
</evidence>
<evidence type="ECO:0000313" key="8">
    <source>
        <dbReference type="EMBL" id="SHG82998.1"/>
    </source>
</evidence>
<dbReference type="InterPro" id="IPR001753">
    <property type="entry name" value="Enoyl-CoA_hydra/iso"/>
</dbReference>
<evidence type="ECO:0000256" key="3">
    <source>
        <dbReference type="ARBA" id="ARBA00011881"/>
    </source>
</evidence>
<reference evidence="9" key="1">
    <citation type="submission" date="2016-11" db="EMBL/GenBank/DDBJ databases">
        <authorList>
            <person name="Varghese N."/>
            <person name="Submissions S."/>
        </authorList>
    </citation>
    <scope>NUCLEOTIDE SEQUENCE [LARGE SCALE GENOMIC DNA]</scope>
    <source>
        <strain evidence="9">DSM 11003</strain>
    </source>
</reference>